<dbReference type="Proteomes" id="UP000276133">
    <property type="component" value="Unassembled WGS sequence"/>
</dbReference>
<feature type="transmembrane region" description="Helical" evidence="16">
    <location>
        <begin position="363"/>
        <end position="387"/>
    </location>
</feature>
<protein>
    <recommendedName>
        <fullName evidence="16">Sodium channel protein</fullName>
    </recommendedName>
</protein>
<name>A0A3M7P5C0_BRAPC</name>
<evidence type="ECO:0000256" key="6">
    <source>
        <dbReference type="ARBA" id="ARBA00022737"/>
    </source>
</evidence>
<keyword evidence="5 16" id="KW-0812">Transmembrane</keyword>
<dbReference type="InterPro" id="IPR043203">
    <property type="entry name" value="VGCC_Ca_Na"/>
</dbReference>
<comment type="caution">
    <text evidence="18">The sequence shown here is derived from an EMBL/GenBank/DDBJ whole genome shotgun (WGS) entry which is preliminary data.</text>
</comment>
<dbReference type="FunFam" id="1.20.120.350:FF:000059">
    <property type="entry name" value="Sodium channel protein"/>
    <property type="match status" value="1"/>
</dbReference>
<feature type="domain" description="Ion transport" evidence="17">
    <location>
        <begin position="120"/>
        <end position="393"/>
    </location>
</feature>
<evidence type="ECO:0000256" key="12">
    <source>
        <dbReference type="ARBA" id="ARBA00023157"/>
    </source>
</evidence>
<feature type="transmembrane region" description="Helical" evidence="16">
    <location>
        <begin position="1142"/>
        <end position="1161"/>
    </location>
</feature>
<dbReference type="InterPro" id="IPR027359">
    <property type="entry name" value="Volt_channel_dom_sf"/>
</dbReference>
<sequence>MDLHFNQDDQFFKEFTFSSIQKIKENMKNERIRLEIEKNDIEMDDSDCKNDRSREKTRHPDKDFQADEKLPRKYRFLFPKNIFGKPLEELDEFYKCEYVFIVINSNYQIYRFSATKSLSLVMLTILANCFIMALPASSVPEFTEIVFTLIYTFEAFLKIIARGFCMKKFTFLRDPWNWLDFIVLILAYTTLFIKSLGNLSVLRTLRVLRALKTVAIVPGLKTIVDSLIQSLIRLRDVVILTSFVLSVFSLIGLQLYMGSLKRKCVINGPSNMTKEKYSIFISDKENWMVDGNDKYILCGNSSGAMNCPNGSVCLPNIGDNPNNGYTNFDSYGYAMLSSFRLMTQDYWEDLYQLILTAEGPYQVFFFISVIFFGSFYLINLILAIVALSYKDQQIRAIEEANLKEEKRKAEECEELENCIIDSEEEKNNLNFSISFNSLLYSDIGEIFNDKNVQLDTCSRAERFNSIDSQITWDYTSLKRKNKLNSNECKNDSSIFYVDESNVSQGSEKIDPQIQIFSKKLLVSKFEKTNKERLNEAARKYSVFYIQRKRTDHRKKISQTFYMIFCSWECLPKYNKIKKIVGFLVLDPFFDLFITICIIFNTLFLALDHHNMNQNFSETLTKGNYIFIIIFATEAILKLIALKPSEYIKSRWNLFDLLIVVVSVTELFLASKKMMVLRSFRLLRVFKLAKSWSTLNKLMCIIGETIGALGNLVFVLGIIIFIFAVMGNQLFGFKYIENRNVWNGEIPRWNFVDFFHSFLIVFRVLCGEWIESMWDCMEAIEDKKIHSKPILKNISNIMDKFFTYAFAVEVLLKWMAHGFKKYFSDGWCWLDFTIALVSLGGLTSSLLGVADIPAFKTMRTLRALRPLRALSRFEGIRVVVNALIGSIPSIFNVLLVCLVFWLVFSIMGVQLFAGKFYKCVYPNMTRVPYEEVKNLNDCNEKNYTWVNSKINFDNVKNAYLALLQVATFKGWIEIMADAADMSHEINQQPRREQSIYMLLYFVFFIIFGSFFTLNLFIGVIIDNFNQQKKKNGNEGTIDVFMTKEQKKYYNAMKKMEEKKPQKALPRPRIFLARLMFDVTSNQKFDIFIMICIFLNMLAMCAESYQQSDQFVLFLSIINQVFITIFTAECVMKLIALNWRFFKFPWNIFDMTIVILSILGMIFEEFMKHVLTFSPTILRVVRVVRIGRILRLVKGARGIRTLLFALAISMPALINIGLLLLLVIFIYAIFGMFFFMYVKYDAGLNELFNFENIYRSMITLFPLCTSAGWASVLKALTNDHPPDCDPTVPTLSQISKGNCSNSTIAIPYLISYLVISFLVVVNMYIAVILENFSQAREEVQQGLTNDDYDMYYEVWQRFDPDCTEFISYDKIFDFVDSLEKPLRIEKPNRLKLISLNLTICEKNLVHCVDILDALTKNYLGTPQEIQNAIPLNILKKDRPNGYKPITTTLKVQREKHCAKIVAQVLKNHLHDRKKSRLKLKLGQRLSIEDFTIDDSPVKS</sequence>
<feature type="transmembrane region" description="Helical" evidence="16">
    <location>
        <begin position="118"/>
        <end position="139"/>
    </location>
</feature>
<feature type="domain" description="Ion transport" evidence="17">
    <location>
        <begin position="587"/>
        <end position="778"/>
    </location>
</feature>
<dbReference type="Pfam" id="PF00520">
    <property type="entry name" value="Ion_trans"/>
    <property type="match status" value="4"/>
</dbReference>
<keyword evidence="4" id="KW-1003">Cell membrane</keyword>
<evidence type="ECO:0000256" key="14">
    <source>
        <dbReference type="ARBA" id="ARBA00023201"/>
    </source>
</evidence>
<dbReference type="Gene3D" id="1.10.287.70">
    <property type="match status" value="3"/>
</dbReference>
<feature type="transmembrane region" description="Helical" evidence="16">
    <location>
        <begin position="1303"/>
        <end position="1327"/>
    </location>
</feature>
<keyword evidence="6" id="KW-0677">Repeat</keyword>
<evidence type="ECO:0000256" key="5">
    <source>
        <dbReference type="ARBA" id="ARBA00022692"/>
    </source>
</evidence>
<comment type="similarity">
    <text evidence="16">Belongs to the sodium channel (TC 1.A.1.10) family.</text>
</comment>
<feature type="transmembrane region" description="Helical" evidence="16">
    <location>
        <begin position="1200"/>
        <end position="1233"/>
    </location>
</feature>
<dbReference type="Gene3D" id="1.10.238.10">
    <property type="entry name" value="EF-hand"/>
    <property type="match status" value="1"/>
</dbReference>
<evidence type="ECO:0000256" key="1">
    <source>
        <dbReference type="ARBA" id="ARBA00004651"/>
    </source>
</evidence>
<keyword evidence="3 16" id="KW-0894">Sodium channel</keyword>
<dbReference type="OrthoDB" id="2984333at2759"/>
<evidence type="ECO:0000256" key="11">
    <source>
        <dbReference type="ARBA" id="ARBA00023136"/>
    </source>
</evidence>
<evidence type="ECO:0000256" key="8">
    <source>
        <dbReference type="ARBA" id="ARBA00022989"/>
    </source>
</evidence>
<feature type="domain" description="Ion transport" evidence="17">
    <location>
        <begin position="1082"/>
        <end position="1336"/>
    </location>
</feature>
<accession>A0A3M7P5C0</accession>
<dbReference type="FunFam" id="1.20.120.350:FF:000068">
    <property type="entry name" value="Sodium channel protein"/>
    <property type="match status" value="1"/>
</dbReference>
<feature type="transmembrane region" description="Helical" evidence="16">
    <location>
        <begin position="236"/>
        <end position="257"/>
    </location>
</feature>
<feature type="transmembrane region" description="Helical" evidence="16">
    <location>
        <begin position="997"/>
        <end position="1020"/>
    </location>
</feature>
<evidence type="ECO:0000256" key="9">
    <source>
        <dbReference type="ARBA" id="ARBA00023053"/>
    </source>
</evidence>
<keyword evidence="15 16" id="KW-0407">Ion channel</keyword>
<organism evidence="18 19">
    <name type="scientific">Brachionus plicatilis</name>
    <name type="common">Marine rotifer</name>
    <name type="synonym">Brachionus muelleri</name>
    <dbReference type="NCBI Taxonomy" id="10195"/>
    <lineage>
        <taxon>Eukaryota</taxon>
        <taxon>Metazoa</taxon>
        <taxon>Spiralia</taxon>
        <taxon>Gnathifera</taxon>
        <taxon>Rotifera</taxon>
        <taxon>Eurotatoria</taxon>
        <taxon>Monogononta</taxon>
        <taxon>Pseudotrocha</taxon>
        <taxon>Ploima</taxon>
        <taxon>Brachionidae</taxon>
        <taxon>Brachionus</taxon>
    </lineage>
</organism>
<dbReference type="InterPro" id="IPR044564">
    <property type="entry name" value="Na_chnl_inactivation_gate"/>
</dbReference>
<evidence type="ECO:0000256" key="16">
    <source>
        <dbReference type="RuleBase" id="RU361132"/>
    </source>
</evidence>
<keyword evidence="8 16" id="KW-1133">Transmembrane helix</keyword>
<dbReference type="FunFam" id="1.20.120.350:FF:000075">
    <property type="entry name" value="Sodium channel protein"/>
    <property type="match status" value="1"/>
</dbReference>
<keyword evidence="19" id="KW-1185">Reference proteome</keyword>
<feature type="transmembrane region" description="Helical" evidence="16">
    <location>
        <begin position="624"/>
        <end position="641"/>
    </location>
</feature>
<dbReference type="InterPro" id="IPR001696">
    <property type="entry name" value="Na_channel_asu"/>
</dbReference>
<evidence type="ECO:0000256" key="3">
    <source>
        <dbReference type="ARBA" id="ARBA00022461"/>
    </source>
</evidence>
<feature type="transmembrane region" description="Helical" evidence="16">
    <location>
        <begin position="1109"/>
        <end position="1130"/>
    </location>
</feature>
<evidence type="ECO:0000256" key="15">
    <source>
        <dbReference type="ARBA" id="ARBA00023303"/>
    </source>
</evidence>
<dbReference type="STRING" id="10195.A0A3M7P5C0"/>
<keyword evidence="2 16" id="KW-0813">Transport</keyword>
<feature type="domain" description="Ion transport" evidence="17">
    <location>
        <begin position="789"/>
        <end position="1029"/>
    </location>
</feature>
<dbReference type="SUPFAM" id="SSF81324">
    <property type="entry name" value="Voltage-gated potassium channels"/>
    <property type="match status" value="4"/>
</dbReference>
<evidence type="ECO:0000256" key="2">
    <source>
        <dbReference type="ARBA" id="ARBA00022448"/>
    </source>
</evidence>
<dbReference type="EMBL" id="REGN01013483">
    <property type="protein sequence ID" value="RMZ93884.1"/>
    <property type="molecule type" value="Genomic_DNA"/>
</dbReference>
<reference evidence="18 19" key="1">
    <citation type="journal article" date="2018" name="Sci. Rep.">
        <title>Genomic signatures of local adaptation to the degree of environmental predictability in rotifers.</title>
        <authorList>
            <person name="Franch-Gras L."/>
            <person name="Hahn C."/>
            <person name="Garcia-Roger E.M."/>
            <person name="Carmona M.J."/>
            <person name="Serra M."/>
            <person name="Gomez A."/>
        </authorList>
    </citation>
    <scope>NUCLEOTIDE SEQUENCE [LARGE SCALE GENOMIC DNA]</scope>
    <source>
        <strain evidence="18">HYR1</strain>
    </source>
</reference>
<dbReference type="PRINTS" id="PR00170">
    <property type="entry name" value="NACHANNEL"/>
</dbReference>
<dbReference type="GO" id="GO:0019228">
    <property type="term" value="P:neuronal action potential"/>
    <property type="evidence" value="ECO:0007669"/>
    <property type="project" value="TreeGrafter"/>
</dbReference>
<dbReference type="GO" id="GO:0001518">
    <property type="term" value="C:voltage-gated sodium channel complex"/>
    <property type="evidence" value="ECO:0007669"/>
    <property type="project" value="UniProtKB-UniRule"/>
</dbReference>
<feature type="transmembrane region" description="Helical" evidence="16">
    <location>
        <begin position="580"/>
        <end position="604"/>
    </location>
</feature>
<feature type="transmembrane region" description="Helical" evidence="16">
    <location>
        <begin position="705"/>
        <end position="725"/>
    </location>
</feature>
<keyword evidence="14 16" id="KW-0739">Sodium transport</keyword>
<evidence type="ECO:0000256" key="10">
    <source>
        <dbReference type="ARBA" id="ARBA00023065"/>
    </source>
</evidence>
<keyword evidence="11 16" id="KW-0472">Membrane</keyword>
<dbReference type="GO" id="GO:0005248">
    <property type="term" value="F:voltage-gated sodium channel activity"/>
    <property type="evidence" value="ECO:0007669"/>
    <property type="project" value="InterPro"/>
</dbReference>
<feature type="transmembrane region" description="Helical" evidence="16">
    <location>
        <begin position="875"/>
        <end position="903"/>
    </location>
</feature>
<gene>
    <name evidence="18" type="ORF">BpHYR1_000834</name>
</gene>
<evidence type="ECO:0000256" key="13">
    <source>
        <dbReference type="ARBA" id="ARBA00023180"/>
    </source>
</evidence>
<dbReference type="GO" id="GO:0086010">
    <property type="term" value="P:membrane depolarization during action potential"/>
    <property type="evidence" value="ECO:0007669"/>
    <property type="project" value="TreeGrafter"/>
</dbReference>
<evidence type="ECO:0000256" key="4">
    <source>
        <dbReference type="ARBA" id="ARBA00022475"/>
    </source>
</evidence>
<feature type="transmembrane region" description="Helical" evidence="16">
    <location>
        <begin position="653"/>
        <end position="670"/>
    </location>
</feature>
<dbReference type="FunFam" id="1.10.287.70:FF:000001">
    <property type="entry name" value="Sodium channel protein"/>
    <property type="match status" value="1"/>
</dbReference>
<evidence type="ECO:0000259" key="17">
    <source>
        <dbReference type="Pfam" id="PF00520"/>
    </source>
</evidence>
<proteinExistence type="inferred from homology"/>
<comment type="caution">
    <text evidence="16">Lacks conserved residue(s) required for the propagation of feature annotation.</text>
</comment>
<keyword evidence="12" id="KW-1015">Disulfide bond</keyword>
<comment type="function">
    <text evidence="16">Mediates the voltage-dependent sodium ion permeability of excitable membranes. Assuming opened or closed conformations in response to the voltage difference across the membrane, the protein forms a sodium-selective channel through which Na(+) ions may pass in accordance with their electrochemical gradient.</text>
</comment>
<keyword evidence="13" id="KW-0325">Glycoprotein</keyword>
<feature type="transmembrane region" description="Helical" evidence="16">
    <location>
        <begin position="800"/>
        <end position="819"/>
    </location>
</feature>
<dbReference type="PANTHER" id="PTHR10037:SF288">
    <property type="entry name" value="SODIUM CHANNEL PROTEIN PARA"/>
    <property type="match status" value="1"/>
</dbReference>
<keyword evidence="7 16" id="KW-0851">Voltage-gated channel</keyword>
<feature type="transmembrane region" description="Helical" evidence="16">
    <location>
        <begin position="1083"/>
        <end position="1103"/>
    </location>
</feature>
<dbReference type="CDD" id="cd13433">
    <property type="entry name" value="Na_channel_gate"/>
    <property type="match status" value="1"/>
</dbReference>
<evidence type="ECO:0000313" key="18">
    <source>
        <dbReference type="EMBL" id="RMZ93884.1"/>
    </source>
</evidence>
<keyword evidence="10 16" id="KW-0406">Ion transport</keyword>
<dbReference type="Gene3D" id="1.20.120.350">
    <property type="entry name" value="Voltage-gated potassium channels. Chain C"/>
    <property type="match status" value="4"/>
</dbReference>
<comment type="subcellular location">
    <subcellularLocation>
        <location evidence="1 16">Cell membrane</location>
        <topology evidence="1 16">Multi-pass membrane protein</topology>
    </subcellularLocation>
</comment>
<dbReference type="InterPro" id="IPR005821">
    <property type="entry name" value="Ion_trans_dom"/>
</dbReference>
<keyword evidence="9 16" id="KW-0915">Sodium</keyword>
<feature type="transmembrane region" description="Helical" evidence="16">
    <location>
        <begin position="831"/>
        <end position="854"/>
    </location>
</feature>
<dbReference type="PANTHER" id="PTHR10037">
    <property type="entry name" value="VOLTAGE-GATED CATION CHANNEL CALCIUM AND SODIUM"/>
    <property type="match status" value="1"/>
</dbReference>
<evidence type="ECO:0000256" key="7">
    <source>
        <dbReference type="ARBA" id="ARBA00022882"/>
    </source>
</evidence>
<evidence type="ECO:0000313" key="19">
    <source>
        <dbReference type="Proteomes" id="UP000276133"/>
    </source>
</evidence>
<feature type="transmembrane region" description="Helical" evidence="16">
    <location>
        <begin position="176"/>
        <end position="193"/>
    </location>
</feature>